<accession>A0A9D2AYA4</accession>
<dbReference type="SUPFAM" id="SSF51735">
    <property type="entry name" value="NAD(P)-binding Rossmann-fold domains"/>
    <property type="match status" value="1"/>
</dbReference>
<organism evidence="1 2">
    <name type="scientific">Candidatus Sphingobacterium stercoripullorum</name>
    <dbReference type="NCBI Taxonomy" id="2838759"/>
    <lineage>
        <taxon>Bacteria</taxon>
        <taxon>Pseudomonadati</taxon>
        <taxon>Bacteroidota</taxon>
        <taxon>Sphingobacteriia</taxon>
        <taxon>Sphingobacteriales</taxon>
        <taxon>Sphingobacteriaceae</taxon>
        <taxon>Sphingobacterium</taxon>
    </lineage>
</organism>
<dbReference type="Proteomes" id="UP000824156">
    <property type="component" value="Unassembled WGS sequence"/>
</dbReference>
<reference evidence="1" key="1">
    <citation type="journal article" date="2021" name="PeerJ">
        <title>Extensive microbial diversity within the chicken gut microbiome revealed by metagenomics and culture.</title>
        <authorList>
            <person name="Gilroy R."/>
            <person name="Ravi A."/>
            <person name="Getino M."/>
            <person name="Pursley I."/>
            <person name="Horton D.L."/>
            <person name="Alikhan N.F."/>
            <person name="Baker D."/>
            <person name="Gharbi K."/>
            <person name="Hall N."/>
            <person name="Watson M."/>
            <person name="Adriaenssens E.M."/>
            <person name="Foster-Nyarko E."/>
            <person name="Jarju S."/>
            <person name="Secka A."/>
            <person name="Antonio M."/>
            <person name="Oren A."/>
            <person name="Chaudhuri R.R."/>
            <person name="La Ragione R."/>
            <person name="Hildebrand F."/>
            <person name="Pallen M.J."/>
        </authorList>
    </citation>
    <scope>NUCLEOTIDE SEQUENCE</scope>
    <source>
        <strain evidence="1">1719</strain>
    </source>
</reference>
<evidence type="ECO:0000313" key="2">
    <source>
        <dbReference type="Proteomes" id="UP000824156"/>
    </source>
</evidence>
<dbReference type="EMBL" id="DXEZ01000034">
    <property type="protein sequence ID" value="HIX53619.1"/>
    <property type="molecule type" value="Genomic_DNA"/>
</dbReference>
<proteinExistence type="predicted"/>
<reference evidence="1" key="2">
    <citation type="submission" date="2021-04" db="EMBL/GenBank/DDBJ databases">
        <authorList>
            <person name="Gilroy R."/>
        </authorList>
    </citation>
    <scope>NUCLEOTIDE SEQUENCE</scope>
    <source>
        <strain evidence="1">1719</strain>
    </source>
</reference>
<dbReference type="AlphaFoldDB" id="A0A9D2AYA4"/>
<protein>
    <submittedName>
        <fullName evidence="1">Uncharacterized protein</fullName>
    </submittedName>
</protein>
<dbReference type="Gene3D" id="3.40.50.720">
    <property type="entry name" value="NAD(P)-binding Rossmann-like Domain"/>
    <property type="match status" value="1"/>
</dbReference>
<sequence>MKNNKQELWFVGTTSFVGRCIVEKLAEKYHVFAIASHQGVKPDPEPLKNENIQLIELDLLSQDLSDSFYNELLTPQIAFYFSNFGLYDPIKRTIELAYLSQYVNLILKKSGKRIVYVVRKVDVYYIKPMVEMFKDSGIQYTIIIKDWIWEKGTFLYESLRKIAARRYRLSWKAVEEKEVYPIPMEGFLNSVLLIVNQDEFINKVVQVQGDIKCTIRRLIDSVSKTTNILRVPFPFVVSSILNWALKKYYKIPDEDFHLIKVSFLKNKFKLFHDYYIKRELVEVPYSQYVSFPLKK</sequence>
<dbReference type="InterPro" id="IPR036291">
    <property type="entry name" value="NAD(P)-bd_dom_sf"/>
</dbReference>
<comment type="caution">
    <text evidence="1">The sequence shown here is derived from an EMBL/GenBank/DDBJ whole genome shotgun (WGS) entry which is preliminary data.</text>
</comment>
<evidence type="ECO:0000313" key="1">
    <source>
        <dbReference type="EMBL" id="HIX53619.1"/>
    </source>
</evidence>
<name>A0A9D2AYA4_9SPHI</name>
<gene>
    <name evidence="1" type="ORF">H9853_01230</name>
</gene>